<feature type="domain" description="D-isomer specific 2-hydroxyacid dehydrogenase NAD-binding" evidence="6">
    <location>
        <begin position="140"/>
        <end position="322"/>
    </location>
</feature>
<dbReference type="GO" id="GO:0016616">
    <property type="term" value="F:oxidoreductase activity, acting on the CH-OH group of donors, NAD or NADP as acceptor"/>
    <property type="evidence" value="ECO:0007669"/>
    <property type="project" value="InterPro"/>
</dbReference>
<evidence type="ECO:0000256" key="1">
    <source>
        <dbReference type="ARBA" id="ARBA00005854"/>
    </source>
</evidence>
<dbReference type="PROSITE" id="PS00671">
    <property type="entry name" value="D_2_HYDROXYACID_DH_3"/>
    <property type="match status" value="1"/>
</dbReference>
<accession>A0A923LVE1</accession>
<dbReference type="Proteomes" id="UP000606499">
    <property type="component" value="Unassembled WGS sequence"/>
</dbReference>
<dbReference type="PANTHER" id="PTHR42789">
    <property type="entry name" value="D-ISOMER SPECIFIC 2-HYDROXYACID DEHYDROGENASE FAMILY PROTEIN (AFU_ORTHOLOGUE AFUA_6G10090)"/>
    <property type="match status" value="1"/>
</dbReference>
<dbReference type="Pfam" id="PF02826">
    <property type="entry name" value="2-Hacid_dh_C"/>
    <property type="match status" value="1"/>
</dbReference>
<evidence type="ECO:0000256" key="4">
    <source>
        <dbReference type="RuleBase" id="RU003719"/>
    </source>
</evidence>
<keyword evidence="3" id="KW-0520">NAD</keyword>
<evidence type="ECO:0000256" key="3">
    <source>
        <dbReference type="ARBA" id="ARBA00023027"/>
    </source>
</evidence>
<dbReference type="InterPro" id="IPR029753">
    <property type="entry name" value="D-isomer_DH_CS"/>
</dbReference>
<dbReference type="AlphaFoldDB" id="A0A923LVE1"/>
<organism evidence="7 8">
    <name type="scientific">Agathobaculum faecis</name>
    <dbReference type="NCBI Taxonomy" id="2763013"/>
    <lineage>
        <taxon>Bacteria</taxon>
        <taxon>Bacillati</taxon>
        <taxon>Bacillota</taxon>
        <taxon>Clostridia</taxon>
        <taxon>Eubacteriales</taxon>
        <taxon>Butyricicoccaceae</taxon>
        <taxon>Agathobaculum</taxon>
    </lineage>
</organism>
<evidence type="ECO:0000256" key="2">
    <source>
        <dbReference type="ARBA" id="ARBA00023002"/>
    </source>
</evidence>
<name>A0A923LVE1_9FIRM</name>
<proteinExistence type="inferred from homology"/>
<dbReference type="FunFam" id="3.40.50.720:FF:000203">
    <property type="entry name" value="D-3-phosphoglycerate dehydrogenase (SerA)"/>
    <property type="match status" value="1"/>
</dbReference>
<dbReference type="RefSeq" id="WP_107631272.1">
    <property type="nucleotide sequence ID" value="NZ_JACOPL010000010.1"/>
</dbReference>
<comment type="caution">
    <text evidence="7">The sequence shown here is derived from an EMBL/GenBank/DDBJ whole genome shotgun (WGS) entry which is preliminary data.</text>
</comment>
<reference evidence="7" key="1">
    <citation type="submission" date="2020-08" db="EMBL/GenBank/DDBJ databases">
        <title>Genome public.</title>
        <authorList>
            <person name="Liu C."/>
            <person name="Sun Q."/>
        </authorList>
    </citation>
    <scope>NUCLEOTIDE SEQUENCE</scope>
    <source>
        <strain evidence="7">NSJ-28</strain>
    </source>
</reference>
<evidence type="ECO:0000313" key="7">
    <source>
        <dbReference type="EMBL" id="MBC5726053.1"/>
    </source>
</evidence>
<comment type="similarity">
    <text evidence="1 4">Belongs to the D-isomer specific 2-hydroxyacid dehydrogenase family.</text>
</comment>
<keyword evidence="2 4" id="KW-0560">Oxidoreductase</keyword>
<feature type="domain" description="D-isomer specific 2-hydroxyacid dehydrogenase catalytic" evidence="5">
    <location>
        <begin position="70"/>
        <end position="354"/>
    </location>
</feature>
<dbReference type="InterPro" id="IPR006140">
    <property type="entry name" value="D-isomer_DH_NAD-bd"/>
</dbReference>
<dbReference type="SUPFAM" id="SSF52283">
    <property type="entry name" value="Formate/glycerate dehydrogenase catalytic domain-like"/>
    <property type="match status" value="1"/>
</dbReference>
<dbReference type="InterPro" id="IPR050857">
    <property type="entry name" value="D-2-hydroxyacid_DH"/>
</dbReference>
<evidence type="ECO:0000259" key="5">
    <source>
        <dbReference type="Pfam" id="PF00389"/>
    </source>
</evidence>
<dbReference type="InterPro" id="IPR006139">
    <property type="entry name" value="D-isomer_2_OHA_DH_cat_dom"/>
</dbReference>
<evidence type="ECO:0000313" key="8">
    <source>
        <dbReference type="Proteomes" id="UP000606499"/>
    </source>
</evidence>
<keyword evidence="8" id="KW-1185">Reference proteome</keyword>
<sequence>MKDFTLRPQKVVVVGDAFVSPETMEQAVRASALCCGEIRKLRWGSTDKQEFTARQLRLERGGPEAVPYADGLDEAIADADVLLVHFNPVPAALLEKAKSLKLILTCRGGLEHIDLAAASARNIPVLNVIRNAEPVADFALGMILCLTRDIALSHLKMRGGEWCKNYYNSDFLMTLSGHTVALAGIGNVGAALARRLLALGVPVIAYDAYTNPEKLTQVGLGAVKLVDSLEALFEQGDIVSLHLRLTPENEHMIGMQYFSRMKKTAYFINTARGGLVDQPALVEALQQGYMAGAALDVYDSEPLDADSPLLQMDNVLLTPHIAGTTVDAIPRAPFLLMREADRFLQSGVNDRVVNAASITLD</sequence>
<dbReference type="Gene3D" id="3.40.50.720">
    <property type="entry name" value="NAD(P)-binding Rossmann-like Domain"/>
    <property type="match status" value="2"/>
</dbReference>
<dbReference type="Pfam" id="PF00389">
    <property type="entry name" value="2-Hacid_dh"/>
    <property type="match status" value="1"/>
</dbReference>
<dbReference type="InterPro" id="IPR036291">
    <property type="entry name" value="NAD(P)-bd_dom_sf"/>
</dbReference>
<dbReference type="GO" id="GO:0051287">
    <property type="term" value="F:NAD binding"/>
    <property type="evidence" value="ECO:0007669"/>
    <property type="project" value="InterPro"/>
</dbReference>
<dbReference type="CDD" id="cd12171">
    <property type="entry name" value="2-Hacid_dh_10"/>
    <property type="match status" value="1"/>
</dbReference>
<protein>
    <submittedName>
        <fullName evidence="7">2-hydroxyacid dehydrogenase</fullName>
    </submittedName>
</protein>
<gene>
    <name evidence="7" type="ORF">H8S45_11350</name>
</gene>
<dbReference type="PANTHER" id="PTHR42789:SF1">
    <property type="entry name" value="D-ISOMER SPECIFIC 2-HYDROXYACID DEHYDROGENASE FAMILY PROTEIN (AFU_ORTHOLOGUE AFUA_6G10090)"/>
    <property type="match status" value="1"/>
</dbReference>
<dbReference type="SUPFAM" id="SSF51735">
    <property type="entry name" value="NAD(P)-binding Rossmann-fold domains"/>
    <property type="match status" value="1"/>
</dbReference>
<dbReference type="EMBL" id="JACOPL010000010">
    <property type="protein sequence ID" value="MBC5726053.1"/>
    <property type="molecule type" value="Genomic_DNA"/>
</dbReference>
<evidence type="ECO:0000259" key="6">
    <source>
        <dbReference type="Pfam" id="PF02826"/>
    </source>
</evidence>